<reference evidence="1 2" key="1">
    <citation type="submission" date="2018-06" db="EMBL/GenBank/DDBJ databases">
        <title>The Genome of Cuscuta australis (Dodder) Provides Insight into the Evolution of Plant Parasitism.</title>
        <authorList>
            <person name="Liu H."/>
        </authorList>
    </citation>
    <scope>NUCLEOTIDE SEQUENCE [LARGE SCALE GENOMIC DNA]</scope>
    <source>
        <strain evidence="2">cv. Yunnan</strain>
        <tissue evidence="1">Vines</tissue>
    </source>
</reference>
<evidence type="ECO:0000313" key="2">
    <source>
        <dbReference type="Proteomes" id="UP000249390"/>
    </source>
</evidence>
<name>A0A328DQZ6_9ASTE</name>
<dbReference type="EMBL" id="NQVE01000117">
    <property type="protein sequence ID" value="RAL47098.1"/>
    <property type="molecule type" value="Genomic_DNA"/>
</dbReference>
<protein>
    <submittedName>
        <fullName evidence="1">Uncharacterized protein</fullName>
    </submittedName>
</protein>
<keyword evidence="2" id="KW-1185">Reference proteome</keyword>
<accession>A0A328DQZ6</accession>
<dbReference type="Proteomes" id="UP000249390">
    <property type="component" value="Unassembled WGS sequence"/>
</dbReference>
<evidence type="ECO:0000313" key="1">
    <source>
        <dbReference type="EMBL" id="RAL47098.1"/>
    </source>
</evidence>
<proteinExistence type="predicted"/>
<organism evidence="1 2">
    <name type="scientific">Cuscuta australis</name>
    <dbReference type="NCBI Taxonomy" id="267555"/>
    <lineage>
        <taxon>Eukaryota</taxon>
        <taxon>Viridiplantae</taxon>
        <taxon>Streptophyta</taxon>
        <taxon>Embryophyta</taxon>
        <taxon>Tracheophyta</taxon>
        <taxon>Spermatophyta</taxon>
        <taxon>Magnoliopsida</taxon>
        <taxon>eudicotyledons</taxon>
        <taxon>Gunneridae</taxon>
        <taxon>Pentapetalae</taxon>
        <taxon>asterids</taxon>
        <taxon>lamiids</taxon>
        <taxon>Solanales</taxon>
        <taxon>Convolvulaceae</taxon>
        <taxon>Cuscuteae</taxon>
        <taxon>Cuscuta</taxon>
        <taxon>Cuscuta subgen. Grammica</taxon>
        <taxon>Cuscuta sect. Cleistogrammica</taxon>
    </lineage>
</organism>
<comment type="caution">
    <text evidence="1">The sequence shown here is derived from an EMBL/GenBank/DDBJ whole genome shotgun (WGS) entry which is preliminary data.</text>
</comment>
<dbReference type="AlphaFoldDB" id="A0A328DQZ6"/>
<gene>
    <name evidence="1" type="ORF">DM860_013992</name>
</gene>
<sequence length="88" mass="9650">MRLRSLHHNGSMLGPCKTKMVFKTSPWEDAQKSGPDVDLEPPFIAVLGIHGCCRNGCRRTAGIVIAVLAFHDLPLLSVSYPSPIFFSI</sequence>